<name>A0ABQ5XCZ4_9GAMM</name>
<feature type="transmembrane region" description="Helical" evidence="1">
    <location>
        <begin position="90"/>
        <end position="111"/>
    </location>
</feature>
<organism evidence="2 3">
    <name type="scientific">Dyella flagellata</name>
    <dbReference type="NCBI Taxonomy" id="1867833"/>
    <lineage>
        <taxon>Bacteria</taxon>
        <taxon>Pseudomonadati</taxon>
        <taxon>Pseudomonadota</taxon>
        <taxon>Gammaproteobacteria</taxon>
        <taxon>Lysobacterales</taxon>
        <taxon>Rhodanobacteraceae</taxon>
        <taxon>Dyella</taxon>
    </lineage>
</organism>
<sequence>MNLSPTSKWSLDKQPWLGICLTVGALLSIKLKQDASWDLKNYHLYNAWALLNDRYARDLVPASMQSYFNPLLDLPYYLLSTGPLEQWPRLLAAVQGLWFGALCYVVLRIAFRLAEYQGRKPHWGDLIAVLIGVSGTMAVSQTGGTSNEIALAFFVLLGLYLLMPLFHGAVQRPLLAVWLAGLSCGLAAGLKPTAIVYLPALGLAVLLAPATMGRRLKWGAAFTVGAALAFLLSYGWWGWHLYRLSGNPVFPLFNQIFRSDLIPPMSTVDARFLPRDAMQWVFYPFYWLHKRASLVTEPPFADPRYALTMLSLALIAVFALLGSRRKLSAARTVTHPVIRLFGVFLSLSYLFWLVLFSILRYAVAIEALTGIVMLMAVQAWIFIPRDDQTQQKIIGLSMGVLLVLIAATTHYPGWGRIRFGKQVFAITTNDVPPGSLVLLGGIPSAYLIPFFPHSQQIDFIGLNWFVQVSDRHRLWNTIQQRLEQRKGPLYIVLRQDDKDDLDLLHSLTPDLSIGDCRPILSNLDHEPGVDSGDLRLCLAHRGGK</sequence>
<comment type="caution">
    <text evidence="2">The sequence shown here is derived from an EMBL/GenBank/DDBJ whole genome shotgun (WGS) entry which is preliminary data.</text>
</comment>
<dbReference type="EMBL" id="BSOA01000036">
    <property type="protein sequence ID" value="GLQ89561.1"/>
    <property type="molecule type" value="Genomic_DNA"/>
</dbReference>
<keyword evidence="1" id="KW-0472">Membrane</keyword>
<evidence type="ECO:0008006" key="4">
    <source>
        <dbReference type="Google" id="ProtNLM"/>
    </source>
</evidence>
<feature type="transmembrane region" description="Helical" evidence="1">
    <location>
        <begin position="173"/>
        <end position="190"/>
    </location>
</feature>
<feature type="transmembrane region" description="Helical" evidence="1">
    <location>
        <begin position="305"/>
        <end position="324"/>
    </location>
</feature>
<feature type="transmembrane region" description="Helical" evidence="1">
    <location>
        <begin position="220"/>
        <end position="239"/>
    </location>
</feature>
<evidence type="ECO:0000256" key="1">
    <source>
        <dbReference type="SAM" id="Phobius"/>
    </source>
</evidence>
<dbReference type="Proteomes" id="UP001156627">
    <property type="component" value="Unassembled WGS sequence"/>
</dbReference>
<reference evidence="3" key="1">
    <citation type="journal article" date="2019" name="Int. J. Syst. Evol. Microbiol.">
        <title>The Global Catalogue of Microorganisms (GCM) 10K type strain sequencing project: providing services to taxonomists for standard genome sequencing and annotation.</title>
        <authorList>
            <consortium name="The Broad Institute Genomics Platform"/>
            <consortium name="The Broad Institute Genome Sequencing Center for Infectious Disease"/>
            <person name="Wu L."/>
            <person name="Ma J."/>
        </authorList>
    </citation>
    <scope>NUCLEOTIDE SEQUENCE [LARGE SCALE GENOMIC DNA]</scope>
    <source>
        <strain evidence="3">NBRC 111981</strain>
    </source>
</reference>
<evidence type="ECO:0000313" key="3">
    <source>
        <dbReference type="Proteomes" id="UP001156627"/>
    </source>
</evidence>
<proteinExistence type="predicted"/>
<feature type="transmembrane region" description="Helical" evidence="1">
    <location>
        <begin position="123"/>
        <end position="143"/>
    </location>
</feature>
<gene>
    <name evidence="2" type="ORF">GCM10007898_31350</name>
</gene>
<keyword evidence="1" id="KW-1133">Transmembrane helix</keyword>
<keyword evidence="3" id="KW-1185">Reference proteome</keyword>
<keyword evidence="1" id="KW-0812">Transmembrane</keyword>
<protein>
    <recommendedName>
        <fullName evidence="4">Dolichyl-phosphate-mannose-protein mannosyltransferase</fullName>
    </recommendedName>
</protein>
<feature type="transmembrane region" description="Helical" evidence="1">
    <location>
        <begin position="361"/>
        <end position="381"/>
    </location>
</feature>
<accession>A0ABQ5XCZ4</accession>
<feature type="transmembrane region" description="Helical" evidence="1">
    <location>
        <begin position="196"/>
        <end position="213"/>
    </location>
</feature>
<feature type="transmembrane region" description="Helical" evidence="1">
    <location>
        <begin position="149"/>
        <end position="166"/>
    </location>
</feature>
<feature type="transmembrane region" description="Helical" evidence="1">
    <location>
        <begin position="393"/>
        <end position="411"/>
    </location>
</feature>
<feature type="transmembrane region" description="Helical" evidence="1">
    <location>
        <begin position="336"/>
        <end position="355"/>
    </location>
</feature>
<dbReference type="RefSeq" id="WP_284333000.1">
    <property type="nucleotide sequence ID" value="NZ_BSOA01000036.1"/>
</dbReference>
<evidence type="ECO:0000313" key="2">
    <source>
        <dbReference type="EMBL" id="GLQ89561.1"/>
    </source>
</evidence>